<evidence type="ECO:0000256" key="3">
    <source>
        <dbReference type="ARBA" id="ARBA00023136"/>
    </source>
</evidence>
<comment type="subcellular location">
    <subcellularLocation>
        <location evidence="1">Membrane</location>
        <topology evidence="1">Single-pass type I membrane protein</topology>
    </subcellularLocation>
</comment>
<dbReference type="Pfam" id="PF07679">
    <property type="entry name" value="I-set"/>
    <property type="match status" value="1"/>
</dbReference>
<dbReference type="SUPFAM" id="SSF48726">
    <property type="entry name" value="Immunoglobulin"/>
    <property type="match status" value="7"/>
</dbReference>
<dbReference type="PROSITE" id="PS50853">
    <property type="entry name" value="FN3"/>
    <property type="match status" value="1"/>
</dbReference>
<dbReference type="InterPro" id="IPR003961">
    <property type="entry name" value="FN3_dom"/>
</dbReference>
<protein>
    <submittedName>
        <fullName evidence="12">Hemicentin-1-like</fullName>
    </submittedName>
</protein>
<dbReference type="CDD" id="cd00063">
    <property type="entry name" value="FN3"/>
    <property type="match status" value="1"/>
</dbReference>
<keyword evidence="7" id="KW-1133">Transmembrane helix</keyword>
<dbReference type="PANTHER" id="PTHR11640">
    <property type="entry name" value="NEPHRIN"/>
    <property type="match status" value="1"/>
</dbReference>
<evidence type="ECO:0000256" key="8">
    <source>
        <dbReference type="SAM" id="SignalP"/>
    </source>
</evidence>
<feature type="domain" description="Ig-like" evidence="9">
    <location>
        <begin position="413"/>
        <end position="497"/>
    </location>
</feature>
<dbReference type="Pfam" id="PF13895">
    <property type="entry name" value="Ig_2"/>
    <property type="match status" value="1"/>
</dbReference>
<evidence type="ECO:0000313" key="12">
    <source>
        <dbReference type="RefSeq" id="XP_022239792.1"/>
    </source>
</evidence>
<evidence type="ECO:0000313" key="11">
    <source>
        <dbReference type="Proteomes" id="UP000694941"/>
    </source>
</evidence>
<accession>A0ABM1S837</accession>
<feature type="transmembrane region" description="Helical" evidence="7">
    <location>
        <begin position="917"/>
        <end position="942"/>
    </location>
</feature>
<dbReference type="InterPro" id="IPR003599">
    <property type="entry name" value="Ig_sub"/>
</dbReference>
<feature type="domain" description="Ig-like" evidence="9">
    <location>
        <begin position="22"/>
        <end position="127"/>
    </location>
</feature>
<dbReference type="PROSITE" id="PS50835">
    <property type="entry name" value="IG_LIKE"/>
    <property type="match status" value="7"/>
</dbReference>
<evidence type="ECO:0000256" key="5">
    <source>
        <dbReference type="ARBA" id="ARBA00023180"/>
    </source>
</evidence>
<dbReference type="InterPro" id="IPR013098">
    <property type="entry name" value="Ig_I-set"/>
</dbReference>
<feature type="signal peptide" evidence="8">
    <location>
        <begin position="1"/>
        <end position="24"/>
    </location>
</feature>
<dbReference type="RefSeq" id="XP_022239792.1">
    <property type="nucleotide sequence ID" value="XM_022384084.1"/>
</dbReference>
<feature type="domain" description="Ig-like" evidence="9">
    <location>
        <begin position="615"/>
        <end position="706"/>
    </location>
</feature>
<keyword evidence="3 7" id="KW-0472">Membrane</keyword>
<dbReference type="SMART" id="SM00060">
    <property type="entry name" value="FN3"/>
    <property type="match status" value="1"/>
</dbReference>
<dbReference type="GeneID" id="106457817"/>
<dbReference type="InterPro" id="IPR051275">
    <property type="entry name" value="Cell_adhesion_signaling"/>
</dbReference>
<keyword evidence="5" id="KW-0325">Glycoprotein</keyword>
<dbReference type="PANTHER" id="PTHR11640:SF134">
    <property type="entry name" value="ECHINOID, ISOFORM A-RELATED"/>
    <property type="match status" value="1"/>
</dbReference>
<keyword evidence="11" id="KW-1185">Reference proteome</keyword>
<feature type="domain" description="Ig-like" evidence="9">
    <location>
        <begin position="319"/>
        <end position="400"/>
    </location>
</feature>
<keyword evidence="2" id="KW-0677">Repeat</keyword>
<keyword evidence="8" id="KW-0732">Signal</keyword>
<evidence type="ECO:0000256" key="2">
    <source>
        <dbReference type="ARBA" id="ARBA00022737"/>
    </source>
</evidence>
<dbReference type="Pfam" id="PF13927">
    <property type="entry name" value="Ig_3"/>
    <property type="match status" value="4"/>
</dbReference>
<keyword evidence="7" id="KW-0812">Transmembrane</keyword>
<dbReference type="Proteomes" id="UP000694941">
    <property type="component" value="Unplaced"/>
</dbReference>
<proteinExistence type="predicted"/>
<dbReference type="Gene3D" id="2.60.40.10">
    <property type="entry name" value="Immunoglobulins"/>
    <property type="match status" value="8"/>
</dbReference>
<sequence>MKNLFLYQQLCIWTSLIFTVLVSANTLPKKNKDVVEGEMVRLQCRFNPALSSGTILYYWIRTNKDGKDNAAISGVALDPHYQVEFAPNEGRYDLLISHAKYDADNGHFECKLKEGGSGADIYNMAFTVTVLIPPGPPNIIPTNPTAKEGEPFTLTCSSEGGSPDPLIQWYREGTPLQGQLQKGGSRDKPTSSVLKISPKMEDDGATYRCAVWNRAIREEQRLETSVTLKVHFFPRVTVGPYNPLNILVDKEAILTCSVEASPSVHSVRWVKDNQLLSNAYNHTILAVTPDDSGIYTCIADNGVGKASQRNLELSVLYGPRVMVEKHKEVSVGDSISIKCNVDSSPPPHSLLWRKEGDPFFQQNGDTLQLSDVNADHSGKYVCQATNILKPAGSVVQKEMTSNASVTILVQHKPGDVEIVPQNPVAVAGKPFTLTCLAQPPGWPLPEYRWWKEDRKGTDLARKVNYTIMSVHLSHEGHYYCQPQNLLGPGNIGSVYLTVQEPTSIIMSLRPQVIKQDGDASFSVTCKARGKPKPQVKWQKNGQEITRENSLFYIETTEQIEDKNAYIVKSTLEFQGTGKQQETISPEDRGRYSCEFDNGFGEPIKSEMLLQVEHSPVVHHTYSVVAYDMGETAVLQCKMQAYPEPTFEWYFKGRILENYGNYKTNVTDIGEDIYVGTLSIWDMKDSEYGDYTCQARNRVGEDEKTIIKLVKKSPPESPINVSTIDVNSDRISIKWVEGFNGGFSNTEFLINYVNLKTGNTKNLSCHDQNPCQITELQSKTDYKFKVRAVNPRGYSPYSDEIVVSTKVNMKDMPRATVAQYDRESRHVFFRVNPTVFNLLAKVEAKQNWETEWHLQKTIPVEHEEIEIYLDPSGEEFYDVRIVLCLLSNESWCGDEKLAEPYVDGVPQVLGTKPLLSTAVMVVIAAVAAGAFLLLVVIVICCCWKKRGKKANKKDYEMKGSDAQPKTISPPYYPDSNTGNKIVEGNMDDINKAPMYTTSIQGLNGHLLPSQHHANGMMYLPERDPSGNDSHSDLWMKSEGELPREGSYHTYDGGIPNGYYYPEDYQPLTEDVMNMKNREHLHSPYYDVSGLPDPYAMGEDDKTQQISLSFDESLESGYSTPNSRNRRVVHEIIV</sequence>
<gene>
    <name evidence="12" type="primary">LOC106457817</name>
</gene>
<dbReference type="InterPro" id="IPR036116">
    <property type="entry name" value="FN3_sf"/>
</dbReference>
<feature type="domain" description="Fibronectin type-III" evidence="10">
    <location>
        <begin position="713"/>
        <end position="807"/>
    </location>
</feature>
<keyword evidence="4" id="KW-1015">Disulfide bond</keyword>
<keyword evidence="6" id="KW-0393">Immunoglobulin domain</keyword>
<feature type="domain" description="Ig-like" evidence="9">
    <location>
        <begin position="234"/>
        <end position="314"/>
    </location>
</feature>
<evidence type="ECO:0000256" key="1">
    <source>
        <dbReference type="ARBA" id="ARBA00004479"/>
    </source>
</evidence>
<dbReference type="InterPro" id="IPR013783">
    <property type="entry name" value="Ig-like_fold"/>
</dbReference>
<feature type="domain" description="Ig-like" evidence="9">
    <location>
        <begin position="137"/>
        <end position="227"/>
    </location>
</feature>
<evidence type="ECO:0000259" key="9">
    <source>
        <dbReference type="PROSITE" id="PS50835"/>
    </source>
</evidence>
<feature type="chain" id="PRO_5046175059" evidence="8">
    <location>
        <begin position="25"/>
        <end position="1132"/>
    </location>
</feature>
<dbReference type="SUPFAM" id="SSF49265">
    <property type="entry name" value="Fibronectin type III"/>
    <property type="match status" value="1"/>
</dbReference>
<dbReference type="Pfam" id="PF00041">
    <property type="entry name" value="fn3"/>
    <property type="match status" value="1"/>
</dbReference>
<feature type="domain" description="Ig-like" evidence="9">
    <location>
        <begin position="501"/>
        <end position="610"/>
    </location>
</feature>
<organism evidence="11 12">
    <name type="scientific">Limulus polyphemus</name>
    <name type="common">Atlantic horseshoe crab</name>
    <dbReference type="NCBI Taxonomy" id="6850"/>
    <lineage>
        <taxon>Eukaryota</taxon>
        <taxon>Metazoa</taxon>
        <taxon>Ecdysozoa</taxon>
        <taxon>Arthropoda</taxon>
        <taxon>Chelicerata</taxon>
        <taxon>Merostomata</taxon>
        <taxon>Xiphosura</taxon>
        <taxon>Limulidae</taxon>
        <taxon>Limulus</taxon>
    </lineage>
</organism>
<dbReference type="InterPro" id="IPR007110">
    <property type="entry name" value="Ig-like_dom"/>
</dbReference>
<evidence type="ECO:0000259" key="10">
    <source>
        <dbReference type="PROSITE" id="PS50853"/>
    </source>
</evidence>
<dbReference type="SMART" id="SM00409">
    <property type="entry name" value="IG"/>
    <property type="match status" value="7"/>
</dbReference>
<evidence type="ECO:0000256" key="4">
    <source>
        <dbReference type="ARBA" id="ARBA00023157"/>
    </source>
</evidence>
<name>A0ABM1S837_LIMPO</name>
<dbReference type="InterPro" id="IPR003598">
    <property type="entry name" value="Ig_sub2"/>
</dbReference>
<dbReference type="SMART" id="SM00408">
    <property type="entry name" value="IGc2"/>
    <property type="match status" value="6"/>
</dbReference>
<dbReference type="InterPro" id="IPR036179">
    <property type="entry name" value="Ig-like_dom_sf"/>
</dbReference>
<reference evidence="12" key="1">
    <citation type="submission" date="2025-08" db="UniProtKB">
        <authorList>
            <consortium name="RefSeq"/>
        </authorList>
    </citation>
    <scope>IDENTIFICATION</scope>
    <source>
        <tissue evidence="12">Muscle</tissue>
    </source>
</reference>
<dbReference type="CDD" id="cd00096">
    <property type="entry name" value="Ig"/>
    <property type="match status" value="3"/>
</dbReference>
<evidence type="ECO:0000256" key="6">
    <source>
        <dbReference type="ARBA" id="ARBA00023319"/>
    </source>
</evidence>
<evidence type="ECO:0000256" key="7">
    <source>
        <dbReference type="SAM" id="Phobius"/>
    </source>
</evidence>